<comment type="activity regulation">
    <text evidence="6">Negatively regulated by the anti-sigma-I factor RsgI.</text>
</comment>
<dbReference type="Proteomes" id="UP000031189">
    <property type="component" value="Unassembled WGS sequence"/>
</dbReference>
<sequence length="216" mass="25761">MNLKRSNYQFENEFIEEHLPFIIKSISKVTKRYVSIENDEEFSIGLLAFHEAMKKHSEDKGPFLPFANLVISSRIKNYLLKENKHRLDPSLESLKEEGIEFSEEFINPIEDKNQLKDEIESLKLHIKEFNFDFEDLVEDAPKHKKTRENAINLSEKVSKEKPLLDFMYEKKRLPIKRISLQFNVTEKIIKGSKKFIITVIIIFDKNYRNLKLWIKR</sequence>
<dbReference type="EMBL" id="JWHR01000058">
    <property type="protein sequence ID" value="KHS57995.1"/>
    <property type="molecule type" value="Genomic_DNA"/>
</dbReference>
<dbReference type="InterPro" id="IPR013325">
    <property type="entry name" value="RNA_pol_sigma_r2"/>
</dbReference>
<comment type="subcellular location">
    <subcellularLocation>
        <location evidence="6">Cytoplasm</location>
    </subcellularLocation>
</comment>
<feature type="short sequence motif" description="Polymerase core binding" evidence="6">
    <location>
        <begin position="40"/>
        <end position="53"/>
    </location>
</feature>
<dbReference type="SUPFAM" id="SSF88946">
    <property type="entry name" value="Sigma2 domain of RNA polymerase sigma factors"/>
    <property type="match status" value="1"/>
</dbReference>
<evidence type="ECO:0000313" key="7">
    <source>
        <dbReference type="EMBL" id="KHS57995.1"/>
    </source>
</evidence>
<dbReference type="RefSeq" id="WP_039678867.1">
    <property type="nucleotide sequence ID" value="NZ_JAWGXO010000008.1"/>
</dbReference>
<keyword evidence="3 6" id="KW-0731">Sigma factor</keyword>
<evidence type="ECO:0000256" key="2">
    <source>
        <dbReference type="ARBA" id="ARBA00023015"/>
    </source>
</evidence>
<dbReference type="HAMAP" id="MF_02064">
    <property type="entry name" value="Sigma70_SigI"/>
    <property type="match status" value="1"/>
</dbReference>
<dbReference type="GO" id="GO:0005737">
    <property type="term" value="C:cytoplasm"/>
    <property type="evidence" value="ECO:0007669"/>
    <property type="project" value="UniProtKB-SubCell"/>
</dbReference>
<keyword evidence="6" id="KW-0346">Stress response</keyword>
<organism evidence="7 8">
    <name type="scientific">Terrisporobacter othiniensis</name>
    <dbReference type="NCBI Taxonomy" id="1577792"/>
    <lineage>
        <taxon>Bacteria</taxon>
        <taxon>Bacillati</taxon>
        <taxon>Bacillota</taxon>
        <taxon>Clostridia</taxon>
        <taxon>Peptostreptococcales</taxon>
        <taxon>Peptostreptococcaceae</taxon>
        <taxon>Terrisporobacter</taxon>
    </lineage>
</organism>
<evidence type="ECO:0000313" key="8">
    <source>
        <dbReference type="Proteomes" id="UP000031189"/>
    </source>
</evidence>
<keyword evidence="4 6" id="KW-0238">DNA-binding</keyword>
<reference evidence="7 8" key="1">
    <citation type="submission" date="2014-12" db="EMBL/GenBank/DDBJ databases">
        <title>Draft genome sequence of Terrisporobacter sp. 08-306576, isolated from the blood culture of a bacteremia patient.</title>
        <authorList>
            <person name="Lund L.C."/>
            <person name="Sydenham T.V."/>
            <person name="Hogh S.V."/>
            <person name="Skov M.N."/>
            <person name="Kemp M."/>
            <person name="Justesen U.S."/>
        </authorList>
    </citation>
    <scope>NUCLEOTIDE SEQUENCE [LARGE SCALE GENOMIC DNA]</scope>
    <source>
        <strain evidence="7 8">08-306576</strain>
    </source>
</reference>
<comment type="similarity">
    <text evidence="6">Belongs to the sigma-70 factor family. SigI subfamily.</text>
</comment>
<evidence type="ECO:0000256" key="3">
    <source>
        <dbReference type="ARBA" id="ARBA00023082"/>
    </source>
</evidence>
<dbReference type="OrthoDB" id="3190733at2"/>
<evidence type="ECO:0000256" key="5">
    <source>
        <dbReference type="ARBA" id="ARBA00023163"/>
    </source>
</evidence>
<dbReference type="PIRSF" id="PIRSF038953">
    <property type="entry name" value="SigI"/>
    <property type="match status" value="1"/>
</dbReference>
<keyword evidence="5 6" id="KW-0804">Transcription</keyword>
<evidence type="ECO:0000256" key="1">
    <source>
        <dbReference type="ARBA" id="ARBA00022490"/>
    </source>
</evidence>
<keyword evidence="2 6" id="KW-0805">Transcription regulation</keyword>
<dbReference type="InterPro" id="IPR014244">
    <property type="entry name" value="RNA_pol_sigma-I"/>
</dbReference>
<evidence type="ECO:0000256" key="6">
    <source>
        <dbReference type="HAMAP-Rule" id="MF_02064"/>
    </source>
</evidence>
<accession>A0A0B3WTT3</accession>
<dbReference type="Gene3D" id="1.10.1740.10">
    <property type="match status" value="1"/>
</dbReference>
<gene>
    <name evidence="6" type="primary">sigI</name>
    <name evidence="7" type="ORF">QX51_05310</name>
</gene>
<keyword evidence="8" id="KW-1185">Reference proteome</keyword>
<dbReference type="GO" id="GO:0006352">
    <property type="term" value="P:DNA-templated transcription initiation"/>
    <property type="evidence" value="ECO:0007669"/>
    <property type="project" value="UniProtKB-UniRule"/>
</dbReference>
<comment type="function">
    <text evidence="6">Sigma factors are initiation factors that promote the attachment of RNA polymerase to specific initiation sites and are then released.</text>
</comment>
<feature type="DNA-binding region" description="H-T-H motif" evidence="6">
    <location>
        <begin position="175"/>
        <end position="194"/>
    </location>
</feature>
<dbReference type="STRING" id="1577792.QX51_05310"/>
<dbReference type="GO" id="GO:0003677">
    <property type="term" value="F:DNA binding"/>
    <property type="evidence" value="ECO:0007669"/>
    <property type="project" value="UniProtKB-UniRule"/>
</dbReference>
<name>A0A0B3WTT3_9FIRM</name>
<protein>
    <recommendedName>
        <fullName evidence="6">RNA polymerase sigma factor SigI</fullName>
    </recommendedName>
</protein>
<comment type="subunit">
    <text evidence="6">Interacts with RsgI.</text>
</comment>
<dbReference type="AlphaFoldDB" id="A0A0B3WTT3"/>
<proteinExistence type="inferred from homology"/>
<keyword evidence="1 6" id="KW-0963">Cytoplasm</keyword>
<evidence type="ECO:0000256" key="4">
    <source>
        <dbReference type="ARBA" id="ARBA00023125"/>
    </source>
</evidence>
<comment type="caution">
    <text evidence="7">The sequence shown here is derived from an EMBL/GenBank/DDBJ whole genome shotgun (WGS) entry which is preliminary data.</text>
</comment>
<dbReference type="GO" id="GO:0016987">
    <property type="term" value="F:sigma factor activity"/>
    <property type="evidence" value="ECO:0007669"/>
    <property type="project" value="UniProtKB-UniRule"/>
</dbReference>